<comment type="similarity">
    <text evidence="1">Belongs to the thioredoxin family.</text>
</comment>
<dbReference type="InterPro" id="IPR005746">
    <property type="entry name" value="Thioredoxin"/>
</dbReference>
<dbReference type="PROSITE" id="PS51352">
    <property type="entry name" value="THIOREDOXIN_2"/>
    <property type="match status" value="1"/>
</dbReference>
<keyword evidence="9" id="KW-1185">Reference proteome</keyword>
<evidence type="ECO:0000256" key="2">
    <source>
        <dbReference type="ARBA" id="ARBA00022448"/>
    </source>
</evidence>
<proteinExistence type="inferred from homology"/>
<evidence type="ECO:0000256" key="4">
    <source>
        <dbReference type="ARBA" id="ARBA00023157"/>
    </source>
</evidence>
<dbReference type="Proteomes" id="UP001596540">
    <property type="component" value="Unassembled WGS sequence"/>
</dbReference>
<dbReference type="SUPFAM" id="SSF52833">
    <property type="entry name" value="Thioredoxin-like"/>
    <property type="match status" value="1"/>
</dbReference>
<keyword evidence="3" id="KW-0249">Electron transport</keyword>
<keyword evidence="4" id="KW-1015">Disulfide bond</keyword>
<dbReference type="NCBIfam" id="TIGR01068">
    <property type="entry name" value="thioredoxin"/>
    <property type="match status" value="1"/>
</dbReference>
<accession>A0ABW2KAG8</accession>
<dbReference type="PRINTS" id="PR00421">
    <property type="entry name" value="THIOREDOXIN"/>
</dbReference>
<evidence type="ECO:0000259" key="7">
    <source>
        <dbReference type="PROSITE" id="PS51352"/>
    </source>
</evidence>
<feature type="domain" description="Thioredoxin" evidence="7">
    <location>
        <begin position="1"/>
        <end position="105"/>
    </location>
</feature>
<sequence>MATIELTKDNFNDTLTENDFVLIDFWASWCGPCKMFGPVFEKASERHSDLTFAKVDTEAQQELAASFDIQSIPTLMVVRDKTVIYAQPGALPEEALEDLIKQARDLDMEEVRREIAKQQADGSAEQA</sequence>
<name>A0ABW2KAG8_9ACTN</name>
<reference evidence="9" key="1">
    <citation type="journal article" date="2019" name="Int. J. Syst. Evol. Microbiol.">
        <title>The Global Catalogue of Microorganisms (GCM) 10K type strain sequencing project: providing services to taxonomists for standard genome sequencing and annotation.</title>
        <authorList>
            <consortium name="The Broad Institute Genomics Platform"/>
            <consortium name="The Broad Institute Genome Sequencing Center for Infectious Disease"/>
            <person name="Wu L."/>
            <person name="Ma J."/>
        </authorList>
    </citation>
    <scope>NUCLEOTIDE SEQUENCE [LARGE SCALE GENOMIC DNA]</scope>
    <source>
        <strain evidence="9">CGMCC 4.7382</strain>
    </source>
</reference>
<evidence type="ECO:0000313" key="9">
    <source>
        <dbReference type="Proteomes" id="UP001596540"/>
    </source>
</evidence>
<dbReference type="InterPro" id="IPR036249">
    <property type="entry name" value="Thioredoxin-like_sf"/>
</dbReference>
<evidence type="ECO:0000313" key="8">
    <source>
        <dbReference type="EMBL" id="MFC7326275.1"/>
    </source>
</evidence>
<dbReference type="InterPro" id="IPR017937">
    <property type="entry name" value="Thioredoxin_CS"/>
</dbReference>
<comment type="caution">
    <text evidence="8">The sequence shown here is derived from an EMBL/GenBank/DDBJ whole genome shotgun (WGS) entry which is preliminary data.</text>
</comment>
<dbReference type="Gene3D" id="3.40.30.10">
    <property type="entry name" value="Glutaredoxin"/>
    <property type="match status" value="1"/>
</dbReference>
<dbReference type="InterPro" id="IPR013766">
    <property type="entry name" value="Thioredoxin_domain"/>
</dbReference>
<gene>
    <name evidence="8" type="primary">trxA</name>
    <name evidence="8" type="ORF">ACFQRF_00860</name>
</gene>
<keyword evidence="2" id="KW-0813">Transport</keyword>
<evidence type="ECO:0000256" key="5">
    <source>
        <dbReference type="ARBA" id="ARBA00023284"/>
    </source>
</evidence>
<organism evidence="8 9">
    <name type="scientific">Marinactinospora rubrisoli</name>
    <dbReference type="NCBI Taxonomy" id="2715399"/>
    <lineage>
        <taxon>Bacteria</taxon>
        <taxon>Bacillati</taxon>
        <taxon>Actinomycetota</taxon>
        <taxon>Actinomycetes</taxon>
        <taxon>Streptosporangiales</taxon>
        <taxon>Nocardiopsidaceae</taxon>
        <taxon>Marinactinospora</taxon>
    </lineage>
</organism>
<keyword evidence="5" id="KW-0676">Redox-active center</keyword>
<dbReference type="PROSITE" id="PS00194">
    <property type="entry name" value="THIOREDOXIN_1"/>
    <property type="match status" value="1"/>
</dbReference>
<evidence type="ECO:0000256" key="1">
    <source>
        <dbReference type="ARBA" id="ARBA00008987"/>
    </source>
</evidence>
<dbReference type="EMBL" id="JBHTBH010000001">
    <property type="protein sequence ID" value="MFC7326275.1"/>
    <property type="molecule type" value="Genomic_DNA"/>
</dbReference>
<dbReference type="Pfam" id="PF00085">
    <property type="entry name" value="Thioredoxin"/>
    <property type="match status" value="1"/>
</dbReference>
<dbReference type="PANTHER" id="PTHR45663">
    <property type="entry name" value="GEO12009P1"/>
    <property type="match status" value="1"/>
</dbReference>
<evidence type="ECO:0000256" key="3">
    <source>
        <dbReference type="ARBA" id="ARBA00022982"/>
    </source>
</evidence>
<dbReference type="RefSeq" id="WP_379868048.1">
    <property type="nucleotide sequence ID" value="NZ_JBHTBH010000001.1"/>
</dbReference>
<protein>
    <recommendedName>
        <fullName evidence="6">Thioredoxin</fullName>
    </recommendedName>
</protein>
<dbReference type="PANTHER" id="PTHR45663:SF40">
    <property type="entry name" value="THIOREDOXIN 2"/>
    <property type="match status" value="1"/>
</dbReference>
<dbReference type="CDD" id="cd02947">
    <property type="entry name" value="TRX_family"/>
    <property type="match status" value="1"/>
</dbReference>
<evidence type="ECO:0000256" key="6">
    <source>
        <dbReference type="NCBIfam" id="TIGR01068"/>
    </source>
</evidence>